<evidence type="ECO:0000259" key="5">
    <source>
        <dbReference type="PROSITE" id="PS50943"/>
    </source>
</evidence>
<keyword evidence="3" id="KW-1133">Transmembrane helix</keyword>
<dbReference type="InterPro" id="IPR001387">
    <property type="entry name" value="Cro/C1-type_HTH"/>
</dbReference>
<dbReference type="PROSITE" id="PS50943">
    <property type="entry name" value="HTH_CROC1"/>
    <property type="match status" value="1"/>
</dbReference>
<dbReference type="InterPro" id="IPR010982">
    <property type="entry name" value="Lambda_DNA-bd_dom_sf"/>
</dbReference>
<name>A0ABV9GQG7_9BACL</name>
<evidence type="ECO:0000256" key="2">
    <source>
        <dbReference type="ARBA" id="ARBA00022692"/>
    </source>
</evidence>
<accession>A0ABV9GQG7</accession>
<dbReference type="Proteomes" id="UP001596022">
    <property type="component" value="Unassembled WGS sequence"/>
</dbReference>
<evidence type="ECO:0000256" key="3">
    <source>
        <dbReference type="ARBA" id="ARBA00022989"/>
    </source>
</evidence>
<protein>
    <submittedName>
        <fullName evidence="6">DUF1232 domain-containing protein</fullName>
    </submittedName>
</protein>
<reference evidence="7" key="1">
    <citation type="journal article" date="2019" name="Int. J. Syst. Evol. Microbiol.">
        <title>The Global Catalogue of Microorganisms (GCM) 10K type strain sequencing project: providing services to taxonomists for standard genome sequencing and annotation.</title>
        <authorList>
            <consortium name="The Broad Institute Genomics Platform"/>
            <consortium name="The Broad Institute Genome Sequencing Center for Infectious Disease"/>
            <person name="Wu L."/>
            <person name="Ma J."/>
        </authorList>
    </citation>
    <scope>NUCLEOTIDE SEQUENCE [LARGE SCALE GENOMIC DNA]</scope>
    <source>
        <strain evidence="7">CGMCC 1.16306</strain>
    </source>
</reference>
<dbReference type="Pfam" id="PF01381">
    <property type="entry name" value="HTH_3"/>
    <property type="match status" value="1"/>
</dbReference>
<keyword evidence="4" id="KW-0472">Membrane</keyword>
<dbReference type="RefSeq" id="WP_376847626.1">
    <property type="nucleotide sequence ID" value="NZ_JBHSFW010000025.1"/>
</dbReference>
<sequence>MKKDFSGGGLGLLLKSLLAEQSLSMRKLSAMTGIDTATISRIVNGKQQAKLYQLKQFSIHLHVPLEKLVEAAGFKLSDPSPKEPFQFNNSLQDIQDALVSSKLIDKKLNVERIEQELAKYEQYAQTPEGHKKICEEFEKKVNEVGAIGPYIDELKALYHRYLNEETSAKERATLGSALLYFILSADIIPDYVFPIGYLDDVIAVQLVLRKLEQMS</sequence>
<proteinExistence type="predicted"/>
<keyword evidence="7" id="KW-1185">Reference proteome</keyword>
<dbReference type="Gene3D" id="1.10.260.40">
    <property type="entry name" value="lambda repressor-like DNA-binding domains"/>
    <property type="match status" value="1"/>
</dbReference>
<dbReference type="InterPro" id="IPR010652">
    <property type="entry name" value="DUF1232"/>
</dbReference>
<evidence type="ECO:0000313" key="6">
    <source>
        <dbReference type="EMBL" id="MFC4620513.1"/>
    </source>
</evidence>
<feature type="domain" description="HTH cro/C1-type" evidence="5">
    <location>
        <begin position="14"/>
        <end position="68"/>
    </location>
</feature>
<organism evidence="6 7">
    <name type="scientific">Camelliibacillus cellulosilyticus</name>
    <dbReference type="NCBI Taxonomy" id="2174486"/>
    <lineage>
        <taxon>Bacteria</taxon>
        <taxon>Bacillati</taxon>
        <taxon>Bacillota</taxon>
        <taxon>Bacilli</taxon>
        <taxon>Bacillales</taxon>
        <taxon>Sporolactobacillaceae</taxon>
        <taxon>Camelliibacillus</taxon>
    </lineage>
</organism>
<comment type="caution">
    <text evidence="6">The sequence shown here is derived from an EMBL/GenBank/DDBJ whole genome shotgun (WGS) entry which is preliminary data.</text>
</comment>
<dbReference type="CDD" id="cd00093">
    <property type="entry name" value="HTH_XRE"/>
    <property type="match status" value="1"/>
</dbReference>
<keyword evidence="2" id="KW-0812">Transmembrane</keyword>
<comment type="subcellular location">
    <subcellularLocation>
        <location evidence="1">Endomembrane system</location>
        <topology evidence="1">Multi-pass membrane protein</topology>
    </subcellularLocation>
</comment>
<dbReference type="EMBL" id="JBHSFW010000025">
    <property type="protein sequence ID" value="MFC4620513.1"/>
    <property type="molecule type" value="Genomic_DNA"/>
</dbReference>
<dbReference type="SMART" id="SM00530">
    <property type="entry name" value="HTH_XRE"/>
    <property type="match status" value="1"/>
</dbReference>
<evidence type="ECO:0000313" key="7">
    <source>
        <dbReference type="Proteomes" id="UP001596022"/>
    </source>
</evidence>
<evidence type="ECO:0000256" key="1">
    <source>
        <dbReference type="ARBA" id="ARBA00004127"/>
    </source>
</evidence>
<gene>
    <name evidence="6" type="ORF">ACFO4N_17620</name>
</gene>
<dbReference type="SUPFAM" id="SSF47413">
    <property type="entry name" value="lambda repressor-like DNA-binding domains"/>
    <property type="match status" value="1"/>
</dbReference>
<dbReference type="Pfam" id="PF06803">
    <property type="entry name" value="DUF1232"/>
    <property type="match status" value="1"/>
</dbReference>
<evidence type="ECO:0000256" key="4">
    <source>
        <dbReference type="ARBA" id="ARBA00023136"/>
    </source>
</evidence>